<dbReference type="PaxDb" id="35128-Thaps22854"/>
<dbReference type="InterPro" id="IPR042080">
    <property type="entry name" value="RNA_2'-PTrans_N"/>
</dbReference>
<dbReference type="Pfam" id="PF01885">
    <property type="entry name" value="PTS_2-RNA"/>
    <property type="match status" value="1"/>
</dbReference>
<dbReference type="EC" id="2.7.1.160" evidence="3"/>
<feature type="region of interest" description="Disordered" evidence="7">
    <location>
        <begin position="1"/>
        <end position="56"/>
    </location>
</feature>
<comment type="catalytic activity">
    <reaction evidence="6">
        <text>2'-phospho-[ligated tRNA] + NAD(+) = mature tRNA + ADP-alpha-D-ribose 1'',2''-cyclic phosphate + nicotinamide</text>
        <dbReference type="Rhea" id="RHEA:23324"/>
        <dbReference type="Rhea" id="RHEA-COMP:11106"/>
        <dbReference type="Rhea" id="RHEA-COMP:11107"/>
        <dbReference type="ChEBI" id="CHEBI:17154"/>
        <dbReference type="ChEBI" id="CHEBI:57540"/>
        <dbReference type="ChEBI" id="CHEBI:76596"/>
        <dbReference type="ChEBI" id="CHEBI:82883"/>
        <dbReference type="ChEBI" id="CHEBI:85027"/>
        <dbReference type="EC" id="2.7.1.160"/>
    </reaction>
</comment>
<dbReference type="InParanoid" id="B8C3I3"/>
<organism evidence="8 9">
    <name type="scientific">Thalassiosira pseudonana</name>
    <name type="common">Marine diatom</name>
    <name type="synonym">Cyclotella nana</name>
    <dbReference type="NCBI Taxonomy" id="35128"/>
    <lineage>
        <taxon>Eukaryota</taxon>
        <taxon>Sar</taxon>
        <taxon>Stramenopiles</taxon>
        <taxon>Ochrophyta</taxon>
        <taxon>Bacillariophyta</taxon>
        <taxon>Coscinodiscophyceae</taxon>
        <taxon>Thalassiosirophycidae</taxon>
        <taxon>Thalassiosirales</taxon>
        <taxon>Thalassiosiraceae</taxon>
        <taxon>Thalassiosira</taxon>
    </lineage>
</organism>
<keyword evidence="4" id="KW-0808">Transferase</keyword>
<protein>
    <recommendedName>
        <fullName evidence="3">2'-phosphotransferase</fullName>
        <ecNumber evidence="3">2.7.1.160</ecNumber>
    </recommendedName>
</protein>
<comment type="function">
    <text evidence="1">Catalyzes the last step of tRNA splicing, the transfer of the splice junction 2'-phosphate from ligated tRNA to NAD to produce ADP-ribose 1''-2'' cyclic phosphate.</text>
</comment>
<proteinExistence type="inferred from homology"/>
<feature type="region of interest" description="Disordered" evidence="7">
    <location>
        <begin position="141"/>
        <end position="172"/>
    </location>
</feature>
<dbReference type="GeneID" id="7448196"/>
<dbReference type="Proteomes" id="UP000001449">
    <property type="component" value="Chromosome 5"/>
</dbReference>
<dbReference type="PANTHER" id="PTHR12684">
    <property type="entry name" value="PUTATIVE PHOSPHOTRANSFERASE"/>
    <property type="match status" value="1"/>
</dbReference>
<dbReference type="InterPro" id="IPR042081">
    <property type="entry name" value="RNA_2'-PTrans_C"/>
</dbReference>
<name>B8C3I3_THAPS</name>
<dbReference type="PANTHER" id="PTHR12684:SF2">
    <property type="entry name" value="TRNA 2'-PHOSPHOTRANSFERASE 1"/>
    <property type="match status" value="1"/>
</dbReference>
<dbReference type="KEGG" id="tps:THAPSDRAFT_22854"/>
<dbReference type="HOGENOM" id="CLU_052998_1_0_1"/>
<evidence type="ECO:0000256" key="4">
    <source>
        <dbReference type="ARBA" id="ARBA00022679"/>
    </source>
</evidence>
<evidence type="ECO:0000256" key="3">
    <source>
        <dbReference type="ARBA" id="ARBA00012007"/>
    </source>
</evidence>
<feature type="compositionally biased region" description="Low complexity" evidence="7">
    <location>
        <begin position="8"/>
        <end position="26"/>
    </location>
</feature>
<keyword evidence="9" id="KW-1185">Reference proteome</keyword>
<dbReference type="GO" id="GO:0006388">
    <property type="term" value="P:tRNA splicing, via endonucleolytic cleavage and ligation"/>
    <property type="evidence" value="ECO:0000318"/>
    <property type="project" value="GO_Central"/>
</dbReference>
<evidence type="ECO:0000313" key="9">
    <source>
        <dbReference type="Proteomes" id="UP000001449"/>
    </source>
</evidence>
<dbReference type="RefSeq" id="XP_002290816.1">
    <property type="nucleotide sequence ID" value="XM_002290780.1"/>
</dbReference>
<dbReference type="InterPro" id="IPR002745">
    <property type="entry name" value="Ptrans_KptA/Tpt1"/>
</dbReference>
<accession>B8C3I3</accession>
<keyword evidence="5" id="KW-0520">NAD</keyword>
<dbReference type="OMA" id="RTHIHCA"/>
<reference evidence="8 9" key="1">
    <citation type="journal article" date="2004" name="Science">
        <title>The genome of the diatom Thalassiosira pseudonana: ecology, evolution, and metabolism.</title>
        <authorList>
            <person name="Armbrust E.V."/>
            <person name="Berges J.A."/>
            <person name="Bowler C."/>
            <person name="Green B.R."/>
            <person name="Martinez D."/>
            <person name="Putnam N.H."/>
            <person name="Zhou S."/>
            <person name="Allen A.E."/>
            <person name="Apt K.E."/>
            <person name="Bechner M."/>
            <person name="Brzezinski M.A."/>
            <person name="Chaal B.K."/>
            <person name="Chiovitti A."/>
            <person name="Davis A.K."/>
            <person name="Demarest M.S."/>
            <person name="Detter J.C."/>
            <person name="Glavina T."/>
            <person name="Goodstein D."/>
            <person name="Hadi M.Z."/>
            <person name="Hellsten U."/>
            <person name="Hildebrand M."/>
            <person name="Jenkins B.D."/>
            <person name="Jurka J."/>
            <person name="Kapitonov V.V."/>
            <person name="Kroger N."/>
            <person name="Lau W.W."/>
            <person name="Lane T.W."/>
            <person name="Larimer F.W."/>
            <person name="Lippmeier J.C."/>
            <person name="Lucas S."/>
            <person name="Medina M."/>
            <person name="Montsant A."/>
            <person name="Obornik M."/>
            <person name="Parker M.S."/>
            <person name="Palenik B."/>
            <person name="Pazour G.J."/>
            <person name="Richardson P.M."/>
            <person name="Rynearson T.A."/>
            <person name="Saito M.A."/>
            <person name="Schwartz D.C."/>
            <person name="Thamatrakoln K."/>
            <person name="Valentin K."/>
            <person name="Vardi A."/>
            <person name="Wilkerson F.P."/>
            <person name="Rokhsar D.S."/>
        </authorList>
    </citation>
    <scope>NUCLEOTIDE SEQUENCE [LARGE SCALE GENOMIC DNA]</scope>
    <source>
        <strain evidence="8 9">CCMP1335</strain>
    </source>
</reference>
<evidence type="ECO:0000256" key="2">
    <source>
        <dbReference type="ARBA" id="ARBA00009836"/>
    </source>
</evidence>
<evidence type="ECO:0000256" key="7">
    <source>
        <dbReference type="SAM" id="MobiDB-lite"/>
    </source>
</evidence>
<feature type="compositionally biased region" description="Basic and acidic residues" evidence="7">
    <location>
        <begin position="141"/>
        <end position="150"/>
    </location>
</feature>
<gene>
    <name evidence="8" type="ORF">THAPSDRAFT_22854</name>
</gene>
<evidence type="ECO:0000256" key="5">
    <source>
        <dbReference type="ARBA" id="ARBA00023027"/>
    </source>
</evidence>
<dbReference type="SUPFAM" id="SSF56399">
    <property type="entry name" value="ADP-ribosylation"/>
    <property type="match status" value="1"/>
</dbReference>
<evidence type="ECO:0000313" key="8">
    <source>
        <dbReference type="EMBL" id="EED92568.1"/>
    </source>
</evidence>
<dbReference type="Gene3D" id="3.20.170.30">
    <property type="match status" value="1"/>
</dbReference>
<reference evidence="8 9" key="2">
    <citation type="journal article" date="2008" name="Nature">
        <title>The Phaeodactylum genome reveals the evolutionary history of diatom genomes.</title>
        <authorList>
            <person name="Bowler C."/>
            <person name="Allen A.E."/>
            <person name="Badger J.H."/>
            <person name="Grimwood J."/>
            <person name="Jabbari K."/>
            <person name="Kuo A."/>
            <person name="Maheswari U."/>
            <person name="Martens C."/>
            <person name="Maumus F."/>
            <person name="Otillar R.P."/>
            <person name="Rayko E."/>
            <person name="Salamov A."/>
            <person name="Vandepoele K."/>
            <person name="Beszteri B."/>
            <person name="Gruber A."/>
            <person name="Heijde M."/>
            <person name="Katinka M."/>
            <person name="Mock T."/>
            <person name="Valentin K."/>
            <person name="Verret F."/>
            <person name="Berges J.A."/>
            <person name="Brownlee C."/>
            <person name="Cadoret J.P."/>
            <person name="Chiovitti A."/>
            <person name="Choi C.J."/>
            <person name="Coesel S."/>
            <person name="De Martino A."/>
            <person name="Detter J.C."/>
            <person name="Durkin C."/>
            <person name="Falciatore A."/>
            <person name="Fournet J."/>
            <person name="Haruta M."/>
            <person name="Huysman M.J."/>
            <person name="Jenkins B.D."/>
            <person name="Jiroutova K."/>
            <person name="Jorgensen R.E."/>
            <person name="Joubert Y."/>
            <person name="Kaplan A."/>
            <person name="Kroger N."/>
            <person name="Kroth P.G."/>
            <person name="La Roche J."/>
            <person name="Lindquist E."/>
            <person name="Lommer M."/>
            <person name="Martin-Jezequel V."/>
            <person name="Lopez P.J."/>
            <person name="Lucas S."/>
            <person name="Mangogna M."/>
            <person name="McGinnis K."/>
            <person name="Medlin L.K."/>
            <person name="Montsant A."/>
            <person name="Oudot-Le Secq M.P."/>
            <person name="Napoli C."/>
            <person name="Obornik M."/>
            <person name="Parker M.S."/>
            <person name="Petit J.L."/>
            <person name="Porcel B.M."/>
            <person name="Poulsen N."/>
            <person name="Robison M."/>
            <person name="Rychlewski L."/>
            <person name="Rynearson T.A."/>
            <person name="Schmutz J."/>
            <person name="Shapiro H."/>
            <person name="Siaut M."/>
            <person name="Stanley M."/>
            <person name="Sussman M.R."/>
            <person name="Taylor A.R."/>
            <person name="Vardi A."/>
            <person name="von Dassow P."/>
            <person name="Vyverman W."/>
            <person name="Willis A."/>
            <person name="Wyrwicz L.S."/>
            <person name="Rokhsar D.S."/>
            <person name="Weissenbach J."/>
            <person name="Armbrust E.V."/>
            <person name="Green B.R."/>
            <person name="Van de Peer Y."/>
            <person name="Grigoriev I.V."/>
        </authorList>
    </citation>
    <scope>NUCLEOTIDE SEQUENCE [LARGE SCALE GENOMIC DNA]</scope>
    <source>
        <strain evidence="8 9">CCMP1335</strain>
    </source>
</reference>
<evidence type="ECO:0000256" key="6">
    <source>
        <dbReference type="ARBA" id="ARBA00047949"/>
    </source>
</evidence>
<dbReference type="eggNOG" id="KOG2278">
    <property type="taxonomic scope" value="Eukaryota"/>
</dbReference>
<dbReference type="AlphaFoldDB" id="B8C3I3"/>
<feature type="compositionally biased region" description="Polar residues" evidence="7">
    <location>
        <begin position="152"/>
        <end position="163"/>
    </location>
</feature>
<dbReference type="STRING" id="35128.B8C3I3"/>
<dbReference type="Gene3D" id="1.10.10.970">
    <property type="entry name" value="RNA 2'-phosphotransferase, Tpt1/KptA family, N-terminal domain"/>
    <property type="match status" value="1"/>
</dbReference>
<comment type="similarity">
    <text evidence="2">Belongs to the KptA/TPT1 family.</text>
</comment>
<evidence type="ECO:0000256" key="1">
    <source>
        <dbReference type="ARBA" id="ARBA00003343"/>
    </source>
</evidence>
<dbReference type="GO" id="GO:0000215">
    <property type="term" value="F:tRNA 2'-phosphotransferase activity"/>
    <property type="evidence" value="ECO:0000318"/>
    <property type="project" value="GO_Central"/>
</dbReference>
<dbReference type="EMBL" id="CM000642">
    <property type="protein sequence ID" value="EED92568.1"/>
    <property type="molecule type" value="Genomic_DNA"/>
</dbReference>
<sequence length="323" mass="36085">METDAPRDANASASARAEEAAQSPEQNKSKDNNANSKRKRQNDKQRKGSNGKNSDVQLSKSLSWVLRHSAPSLGLRPSPDGYFSVEDMLSLKHPRFCNKGSSHNGGRKYTVDDIRRVVESSDKQRFRLEYKDNQYLAKMMKHEKSSDRGETAATSNAKESTNAPAKLDGSSDNESNLVLCIRANQGHSFSKHIESDKLHTPLTKEELSDPNLTIVHGTTRKAWEDHIRIEGLSRMKRTHIHFATGLPTSDNKPISGMRATSQIYIYINGEKCAKDGVPFFKSDNGVILTAGVNEDGFLPVKYFRKVVMAFNDKVLLDDDDEDD</sequence>